<sequence length="63" mass="6841">METSPPNPSFLLCHPPCIHIPDSPTYNAPLKPHLSLLTPLLQPGLDPSPSRLSLLHQPEALIS</sequence>
<reference evidence="1 2" key="1">
    <citation type="journal article" date="2018" name="Mol. Biol. Evol.">
        <title>Broad Genomic Sampling Reveals a Smut Pathogenic Ancestry of the Fungal Clade Ustilaginomycotina.</title>
        <authorList>
            <person name="Kijpornyongpan T."/>
            <person name="Mondo S.J."/>
            <person name="Barry K."/>
            <person name="Sandor L."/>
            <person name="Lee J."/>
            <person name="Lipzen A."/>
            <person name="Pangilinan J."/>
            <person name="LaButti K."/>
            <person name="Hainaut M."/>
            <person name="Henrissat B."/>
            <person name="Grigoriev I.V."/>
            <person name="Spatafora J.W."/>
            <person name="Aime M.C."/>
        </authorList>
    </citation>
    <scope>NUCLEOTIDE SEQUENCE [LARGE SCALE GENOMIC DNA]</scope>
    <source>
        <strain evidence="1 2">SA 807</strain>
    </source>
</reference>
<organism evidence="1 2">
    <name type="scientific">Violaceomyces palustris</name>
    <dbReference type="NCBI Taxonomy" id="1673888"/>
    <lineage>
        <taxon>Eukaryota</taxon>
        <taxon>Fungi</taxon>
        <taxon>Dikarya</taxon>
        <taxon>Basidiomycota</taxon>
        <taxon>Ustilaginomycotina</taxon>
        <taxon>Ustilaginomycetes</taxon>
        <taxon>Violaceomycetales</taxon>
        <taxon>Violaceomycetaceae</taxon>
        <taxon>Violaceomyces</taxon>
    </lineage>
</organism>
<evidence type="ECO:0000313" key="2">
    <source>
        <dbReference type="Proteomes" id="UP000245626"/>
    </source>
</evidence>
<accession>A0ACD0P8M6</accession>
<protein>
    <submittedName>
        <fullName evidence="1">Uncharacterized protein</fullName>
    </submittedName>
</protein>
<name>A0ACD0P8M6_9BASI</name>
<proteinExistence type="predicted"/>
<evidence type="ECO:0000313" key="1">
    <source>
        <dbReference type="EMBL" id="PWN54485.1"/>
    </source>
</evidence>
<gene>
    <name evidence="1" type="ORF">IE53DRAFT_631</name>
</gene>
<keyword evidence="2" id="KW-1185">Reference proteome</keyword>
<dbReference type="EMBL" id="KZ819683">
    <property type="protein sequence ID" value="PWN54485.1"/>
    <property type="molecule type" value="Genomic_DNA"/>
</dbReference>
<dbReference type="Proteomes" id="UP000245626">
    <property type="component" value="Unassembled WGS sequence"/>
</dbReference>